<comment type="caution">
    <text evidence="1">The sequence shown here is derived from an EMBL/GenBank/DDBJ whole genome shotgun (WGS) entry which is preliminary data.</text>
</comment>
<accession>A0A4C1SI62</accession>
<dbReference type="AlphaFoldDB" id="A0A4C1SI62"/>
<name>A0A4C1SI62_EUMVA</name>
<keyword evidence="2" id="KW-1185">Reference proteome</keyword>
<evidence type="ECO:0000313" key="1">
    <source>
        <dbReference type="EMBL" id="GBP00811.1"/>
    </source>
</evidence>
<reference evidence="1 2" key="1">
    <citation type="journal article" date="2019" name="Commun. Biol.">
        <title>The bagworm genome reveals a unique fibroin gene that provides high tensile strength.</title>
        <authorList>
            <person name="Kono N."/>
            <person name="Nakamura H."/>
            <person name="Ohtoshi R."/>
            <person name="Tomita M."/>
            <person name="Numata K."/>
            <person name="Arakawa K."/>
        </authorList>
    </citation>
    <scope>NUCLEOTIDE SEQUENCE [LARGE SCALE GENOMIC DNA]</scope>
</reference>
<proteinExistence type="predicted"/>
<sequence length="140" mass="15939">MPETLKLLQLHLTRPERYRDAVDAQLPYGLYNLAPQGSSQLSVLVNPLLGDDVKQIEPCCDQVTTARKLASRPVRYNSLSEYRREVVAITVAFRPTKSLSNRYRMDAQEADNALVTPLRLRMPLGGCNRWFFLTRTLVCS</sequence>
<organism evidence="1 2">
    <name type="scientific">Eumeta variegata</name>
    <name type="common">Bagworm moth</name>
    <name type="synonym">Eumeta japonica</name>
    <dbReference type="NCBI Taxonomy" id="151549"/>
    <lineage>
        <taxon>Eukaryota</taxon>
        <taxon>Metazoa</taxon>
        <taxon>Ecdysozoa</taxon>
        <taxon>Arthropoda</taxon>
        <taxon>Hexapoda</taxon>
        <taxon>Insecta</taxon>
        <taxon>Pterygota</taxon>
        <taxon>Neoptera</taxon>
        <taxon>Endopterygota</taxon>
        <taxon>Lepidoptera</taxon>
        <taxon>Glossata</taxon>
        <taxon>Ditrysia</taxon>
        <taxon>Tineoidea</taxon>
        <taxon>Psychidae</taxon>
        <taxon>Oiketicinae</taxon>
        <taxon>Eumeta</taxon>
    </lineage>
</organism>
<gene>
    <name evidence="1" type="ORF">EVAR_77012_1</name>
</gene>
<protein>
    <submittedName>
        <fullName evidence="1">Uncharacterized protein</fullName>
    </submittedName>
</protein>
<dbReference type="Proteomes" id="UP000299102">
    <property type="component" value="Unassembled WGS sequence"/>
</dbReference>
<dbReference type="EMBL" id="BGZK01000006">
    <property type="protein sequence ID" value="GBP00811.1"/>
    <property type="molecule type" value="Genomic_DNA"/>
</dbReference>
<evidence type="ECO:0000313" key="2">
    <source>
        <dbReference type="Proteomes" id="UP000299102"/>
    </source>
</evidence>